<name>A0A1A9ZML1_GLOPL</name>
<proteinExistence type="predicted"/>
<protein>
    <submittedName>
        <fullName evidence="1">Uncharacterized protein</fullName>
    </submittedName>
</protein>
<dbReference type="EnsemblMetazoa" id="GPAI019337-RA">
    <property type="protein sequence ID" value="GPAI019337-PA"/>
    <property type="gene ID" value="GPAI019337"/>
</dbReference>
<dbReference type="AlphaFoldDB" id="A0A1A9ZML1"/>
<evidence type="ECO:0000313" key="1">
    <source>
        <dbReference type="EnsemblMetazoa" id="GPAI019337-PA"/>
    </source>
</evidence>
<reference evidence="2" key="1">
    <citation type="submission" date="2014-03" db="EMBL/GenBank/DDBJ databases">
        <authorList>
            <person name="Aksoy S."/>
            <person name="Warren W."/>
            <person name="Wilson R.K."/>
        </authorList>
    </citation>
    <scope>NUCLEOTIDE SEQUENCE [LARGE SCALE GENOMIC DNA]</scope>
    <source>
        <strain evidence="2">IAEA</strain>
    </source>
</reference>
<sequence length="201" mass="22602">MSCLPSLIAKSKSHSAIVPPPGAIAIGIGPQLPPLTGGFVKLRHVVNAGDIIEHKQQQQQQQQQQDTVDNVSKNFEHLTGKRNFEVKYEKEEEEEGEEKILKNPTALPAFLQGGLRRSKTQVMGPDQRALNITKTSSIADRLAALQKSGEDDWKKRISKRDDIDEIRRENLVNRCTKGIKKIIAFPEINWTVCEDFKSDSY</sequence>
<dbReference type="Proteomes" id="UP000092445">
    <property type="component" value="Unassembled WGS sequence"/>
</dbReference>
<accession>A0A1A9ZML1</accession>
<reference evidence="1" key="2">
    <citation type="submission" date="2020-05" db="UniProtKB">
        <authorList>
            <consortium name="EnsemblMetazoa"/>
        </authorList>
    </citation>
    <scope>IDENTIFICATION</scope>
    <source>
        <strain evidence="1">IAEA</strain>
    </source>
</reference>
<organism evidence="1 2">
    <name type="scientific">Glossina pallidipes</name>
    <name type="common">Tsetse fly</name>
    <dbReference type="NCBI Taxonomy" id="7398"/>
    <lineage>
        <taxon>Eukaryota</taxon>
        <taxon>Metazoa</taxon>
        <taxon>Ecdysozoa</taxon>
        <taxon>Arthropoda</taxon>
        <taxon>Hexapoda</taxon>
        <taxon>Insecta</taxon>
        <taxon>Pterygota</taxon>
        <taxon>Neoptera</taxon>
        <taxon>Endopterygota</taxon>
        <taxon>Diptera</taxon>
        <taxon>Brachycera</taxon>
        <taxon>Muscomorpha</taxon>
        <taxon>Hippoboscoidea</taxon>
        <taxon>Glossinidae</taxon>
        <taxon>Glossina</taxon>
    </lineage>
</organism>
<dbReference type="VEuPathDB" id="VectorBase:GPAI019337"/>
<evidence type="ECO:0000313" key="2">
    <source>
        <dbReference type="Proteomes" id="UP000092445"/>
    </source>
</evidence>
<keyword evidence="2" id="KW-1185">Reference proteome</keyword>